<keyword evidence="3" id="KW-1185">Reference proteome</keyword>
<evidence type="ECO:0000313" key="3">
    <source>
        <dbReference type="Proteomes" id="UP000250235"/>
    </source>
</evidence>
<feature type="region of interest" description="Disordered" evidence="1">
    <location>
        <begin position="19"/>
        <end position="46"/>
    </location>
</feature>
<proteinExistence type="predicted"/>
<organism evidence="2 3">
    <name type="scientific">Dorcoceras hygrometricum</name>
    <dbReference type="NCBI Taxonomy" id="472368"/>
    <lineage>
        <taxon>Eukaryota</taxon>
        <taxon>Viridiplantae</taxon>
        <taxon>Streptophyta</taxon>
        <taxon>Embryophyta</taxon>
        <taxon>Tracheophyta</taxon>
        <taxon>Spermatophyta</taxon>
        <taxon>Magnoliopsida</taxon>
        <taxon>eudicotyledons</taxon>
        <taxon>Gunneridae</taxon>
        <taxon>Pentapetalae</taxon>
        <taxon>asterids</taxon>
        <taxon>lamiids</taxon>
        <taxon>Lamiales</taxon>
        <taxon>Gesneriaceae</taxon>
        <taxon>Didymocarpoideae</taxon>
        <taxon>Trichosporeae</taxon>
        <taxon>Loxocarpinae</taxon>
        <taxon>Dorcoceras</taxon>
    </lineage>
</organism>
<dbReference type="EMBL" id="KV013941">
    <property type="protein sequence ID" value="KZV23263.1"/>
    <property type="molecule type" value="Genomic_DNA"/>
</dbReference>
<feature type="compositionally biased region" description="Basic and acidic residues" evidence="1">
    <location>
        <begin position="19"/>
        <end position="41"/>
    </location>
</feature>
<evidence type="ECO:0000313" key="2">
    <source>
        <dbReference type="EMBL" id="KZV23263.1"/>
    </source>
</evidence>
<name>A0A2Z7ANF0_9LAMI</name>
<protein>
    <submittedName>
        <fullName evidence="2">Uncharacterized protein</fullName>
    </submittedName>
</protein>
<dbReference type="Proteomes" id="UP000250235">
    <property type="component" value="Unassembled WGS sequence"/>
</dbReference>
<accession>A0A2Z7ANF0</accession>
<dbReference type="AlphaFoldDB" id="A0A2Z7ANF0"/>
<sequence>MLDTCCITSPAEFVEEKHCRQRESSSNKTKQLEDMRHRATDVAHPTVKSKRMTIGRTPSSAKEFRIVPAAVNRSHSCRLSRIALVCNQTTAQLKDSVYNLHLEHLTSQELSTSFRSEFDQKIKSLELSVEDLCESNITMVNNQWRQHLYLLKKGDKVKTGLSSELTSTRLMLLDEVQKSSSEINSSLASLSSQLAEVVALLKGLVIPKRGKVAAVSRKWESSSDDRIRDSSSKHRWF</sequence>
<gene>
    <name evidence="2" type="ORF">F511_17772</name>
</gene>
<evidence type="ECO:0000256" key="1">
    <source>
        <dbReference type="SAM" id="MobiDB-lite"/>
    </source>
</evidence>
<reference evidence="2 3" key="1">
    <citation type="journal article" date="2015" name="Proc. Natl. Acad. Sci. U.S.A.">
        <title>The resurrection genome of Boea hygrometrica: A blueprint for survival of dehydration.</title>
        <authorList>
            <person name="Xiao L."/>
            <person name="Yang G."/>
            <person name="Zhang L."/>
            <person name="Yang X."/>
            <person name="Zhao S."/>
            <person name="Ji Z."/>
            <person name="Zhou Q."/>
            <person name="Hu M."/>
            <person name="Wang Y."/>
            <person name="Chen M."/>
            <person name="Xu Y."/>
            <person name="Jin H."/>
            <person name="Xiao X."/>
            <person name="Hu G."/>
            <person name="Bao F."/>
            <person name="Hu Y."/>
            <person name="Wan P."/>
            <person name="Li L."/>
            <person name="Deng X."/>
            <person name="Kuang T."/>
            <person name="Xiang C."/>
            <person name="Zhu J.K."/>
            <person name="Oliver M.J."/>
            <person name="He Y."/>
        </authorList>
    </citation>
    <scope>NUCLEOTIDE SEQUENCE [LARGE SCALE GENOMIC DNA]</scope>
    <source>
        <strain evidence="3">cv. XS01</strain>
    </source>
</reference>